<dbReference type="Proteomes" id="UP001274321">
    <property type="component" value="Unassembled WGS sequence"/>
</dbReference>
<proteinExistence type="predicted"/>
<sequence length="109" mass="12669">MFSHFLDWAHESFVLNLDGWALLGFAAQFLFMMRFMVQWIASERAKKSVIPIGFWFFSIAGGLLLLVYAIQRRDPVYIAGQSLGMLIYVRNIWLIAKDRKLSRNPLEPT</sequence>
<gene>
    <name evidence="3" type="ORF">SCD90_04685</name>
</gene>
<keyword evidence="4" id="KW-1185">Reference proteome</keyword>
<feature type="domain" description="Lipid A biosynthesis N-terminal" evidence="2">
    <location>
        <begin position="23"/>
        <end position="94"/>
    </location>
</feature>
<protein>
    <submittedName>
        <fullName evidence="3">Lipid-A-disaccharide synthase N-terminal domain-containing protein</fullName>
    </submittedName>
</protein>
<evidence type="ECO:0000259" key="2">
    <source>
        <dbReference type="SMART" id="SM01259"/>
    </source>
</evidence>
<keyword evidence="1" id="KW-0472">Membrane</keyword>
<keyword evidence="1" id="KW-1133">Transmembrane helix</keyword>
<dbReference type="Gene3D" id="1.20.1280.290">
    <property type="match status" value="1"/>
</dbReference>
<evidence type="ECO:0000313" key="4">
    <source>
        <dbReference type="Proteomes" id="UP001274321"/>
    </source>
</evidence>
<dbReference type="Pfam" id="PF07578">
    <property type="entry name" value="LAB_N"/>
    <property type="match status" value="1"/>
</dbReference>
<dbReference type="InterPro" id="IPR014546">
    <property type="entry name" value="UCP028440_lipidA_biosyn"/>
</dbReference>
<feature type="transmembrane region" description="Helical" evidence="1">
    <location>
        <begin position="20"/>
        <end position="37"/>
    </location>
</feature>
<dbReference type="RefSeq" id="WP_319843470.1">
    <property type="nucleotide sequence ID" value="NZ_JAXAFJ010000002.1"/>
</dbReference>
<dbReference type="InterPro" id="IPR011499">
    <property type="entry name" value="Lipid_A_biosynth_N"/>
</dbReference>
<feature type="transmembrane region" description="Helical" evidence="1">
    <location>
        <begin position="49"/>
        <end position="70"/>
    </location>
</feature>
<evidence type="ECO:0000256" key="1">
    <source>
        <dbReference type="SAM" id="Phobius"/>
    </source>
</evidence>
<dbReference type="EMBL" id="JAXAFJ010000002">
    <property type="protein sequence ID" value="MDX6805352.1"/>
    <property type="molecule type" value="Genomic_DNA"/>
</dbReference>
<dbReference type="SMART" id="SM01259">
    <property type="entry name" value="LAB_N"/>
    <property type="match status" value="1"/>
</dbReference>
<comment type="caution">
    <text evidence="3">The sequence shown here is derived from an EMBL/GenBank/DDBJ whole genome shotgun (WGS) entry which is preliminary data.</text>
</comment>
<evidence type="ECO:0000313" key="3">
    <source>
        <dbReference type="EMBL" id="MDX6805352.1"/>
    </source>
</evidence>
<dbReference type="PIRSF" id="PIRSF028440">
    <property type="entry name" value="UCP_LAB_N"/>
    <property type="match status" value="1"/>
</dbReference>
<reference evidence="3 4" key="1">
    <citation type="submission" date="2023-11" db="EMBL/GenBank/DDBJ databases">
        <authorList>
            <person name="Bao R."/>
        </authorList>
    </citation>
    <scope>NUCLEOTIDE SEQUENCE [LARGE SCALE GENOMIC DNA]</scope>
    <source>
        <strain evidence="3 4">PJ23</strain>
    </source>
</reference>
<feature type="transmembrane region" description="Helical" evidence="1">
    <location>
        <begin position="76"/>
        <end position="96"/>
    </location>
</feature>
<keyword evidence="1" id="KW-0812">Transmembrane</keyword>
<name>A0ABU4RKJ9_9HYPH</name>
<organism evidence="3 4">
    <name type="scientific">Terrihabitans rhizophilus</name>
    <dbReference type="NCBI Taxonomy" id="3092662"/>
    <lineage>
        <taxon>Bacteria</taxon>
        <taxon>Pseudomonadati</taxon>
        <taxon>Pseudomonadota</taxon>
        <taxon>Alphaproteobacteria</taxon>
        <taxon>Hyphomicrobiales</taxon>
        <taxon>Terrihabitans</taxon>
    </lineage>
</organism>
<accession>A0ABU4RKJ9</accession>